<evidence type="ECO:0000313" key="3">
    <source>
        <dbReference type="EMBL" id="CAI8738444.1"/>
    </source>
</evidence>
<dbReference type="InterPro" id="IPR000073">
    <property type="entry name" value="AB_hydrolase_1"/>
</dbReference>
<proteinExistence type="predicted"/>
<dbReference type="PANTHER" id="PTHR43798">
    <property type="entry name" value="MONOACYLGLYCEROL LIPASE"/>
    <property type="match status" value="1"/>
</dbReference>
<accession>A0ABM9HX84</accession>
<dbReference type="RefSeq" id="WP_317963641.1">
    <property type="nucleotide sequence ID" value="NZ_OX458333.1"/>
</dbReference>
<evidence type="ECO:0000256" key="1">
    <source>
        <dbReference type="ARBA" id="ARBA00022801"/>
    </source>
</evidence>
<evidence type="ECO:0000313" key="4">
    <source>
        <dbReference type="Proteomes" id="UP001162030"/>
    </source>
</evidence>
<dbReference type="Proteomes" id="UP001162030">
    <property type="component" value="Chromosome"/>
</dbReference>
<dbReference type="GO" id="GO:0016787">
    <property type="term" value="F:hydrolase activity"/>
    <property type="evidence" value="ECO:0007669"/>
    <property type="project" value="UniProtKB-KW"/>
</dbReference>
<dbReference type="EMBL" id="OX458333">
    <property type="protein sequence ID" value="CAI8738444.1"/>
    <property type="molecule type" value="Genomic_DNA"/>
</dbReference>
<organism evidence="3 4">
    <name type="scientific">Methylocaldum szegediense</name>
    <dbReference type="NCBI Taxonomy" id="73780"/>
    <lineage>
        <taxon>Bacteria</taxon>
        <taxon>Pseudomonadati</taxon>
        <taxon>Pseudomonadota</taxon>
        <taxon>Gammaproteobacteria</taxon>
        <taxon>Methylococcales</taxon>
        <taxon>Methylococcaceae</taxon>
        <taxon>Methylocaldum</taxon>
    </lineage>
</organism>
<name>A0ABM9HX84_9GAMM</name>
<feature type="domain" description="AB hydrolase-1" evidence="2">
    <location>
        <begin position="30"/>
        <end position="269"/>
    </location>
</feature>
<keyword evidence="4" id="KW-1185">Reference proteome</keyword>
<dbReference type="Gene3D" id="3.40.50.1820">
    <property type="entry name" value="alpha/beta hydrolase"/>
    <property type="match status" value="1"/>
</dbReference>
<evidence type="ECO:0000259" key="2">
    <source>
        <dbReference type="Pfam" id="PF00561"/>
    </source>
</evidence>
<sequence length="286" mass="31186">MERPLEEHRLDITLPDTVISTELLTAGDGPPVVFLHGIADSAQTWQWVMRNLTPRYRLIAPSFPGFGQSDKPAVAYSPELFTRFTLVLLDALGLERACLVGNSLGGLVALRLALSEPARVSALALIGSAGLGRAVSLSMRLLSLPGMRNMAVRWFGTPLGAQLWVSQLEALLIAGSSPSGWRERMHRMARTPGFLEAVAATTASGINLRGQRELLLGQLSKLTVPTLILWGERDRIVPVRHARAAVERLVQGRLEILPDCGHLPQVEKPDQVADLLGDFLDKVDRC</sequence>
<protein>
    <submittedName>
        <fullName evidence="3">Alpha/beta hydrolase fold protein</fullName>
    </submittedName>
</protein>
<dbReference type="PANTHER" id="PTHR43798:SF31">
    <property type="entry name" value="AB HYDROLASE SUPERFAMILY PROTEIN YCLE"/>
    <property type="match status" value="1"/>
</dbReference>
<dbReference type="InterPro" id="IPR050266">
    <property type="entry name" value="AB_hydrolase_sf"/>
</dbReference>
<dbReference type="PRINTS" id="PR00111">
    <property type="entry name" value="ABHYDROLASE"/>
</dbReference>
<reference evidence="3 4" key="1">
    <citation type="submission" date="2023-03" db="EMBL/GenBank/DDBJ databases">
        <authorList>
            <person name="Pearce D."/>
        </authorList>
    </citation>
    <scope>NUCLEOTIDE SEQUENCE [LARGE SCALE GENOMIC DNA]</scope>
    <source>
        <strain evidence="3">Msz</strain>
    </source>
</reference>
<dbReference type="InterPro" id="IPR000639">
    <property type="entry name" value="Epox_hydrolase-like"/>
</dbReference>
<keyword evidence="1 3" id="KW-0378">Hydrolase</keyword>
<dbReference type="Pfam" id="PF00561">
    <property type="entry name" value="Abhydrolase_1"/>
    <property type="match status" value="1"/>
</dbReference>
<dbReference type="InterPro" id="IPR029058">
    <property type="entry name" value="AB_hydrolase_fold"/>
</dbReference>
<dbReference type="PRINTS" id="PR00412">
    <property type="entry name" value="EPOXHYDRLASE"/>
</dbReference>
<dbReference type="SUPFAM" id="SSF53474">
    <property type="entry name" value="alpha/beta-Hydrolases"/>
    <property type="match status" value="1"/>
</dbReference>
<gene>
    <name evidence="3" type="ORF">MSZNOR_0417</name>
</gene>